<name>A0A848FA54_9BURK</name>
<protein>
    <recommendedName>
        <fullName evidence="2">histidine kinase</fullName>
        <ecNumber evidence="2">2.7.13.3</ecNumber>
    </recommendedName>
</protein>
<feature type="non-terminal residue" evidence="6">
    <location>
        <position position="1"/>
    </location>
</feature>
<proteinExistence type="predicted"/>
<dbReference type="PANTHER" id="PTHR45339">
    <property type="entry name" value="HYBRID SIGNAL TRANSDUCTION HISTIDINE KINASE J"/>
    <property type="match status" value="1"/>
</dbReference>
<keyword evidence="3" id="KW-0597">Phosphoprotein</keyword>
<comment type="catalytic activity">
    <reaction evidence="1">
        <text>ATP + protein L-histidine = ADP + protein N-phospho-L-histidine.</text>
        <dbReference type="EC" id="2.7.13.3"/>
    </reaction>
</comment>
<evidence type="ECO:0000256" key="2">
    <source>
        <dbReference type="ARBA" id="ARBA00012438"/>
    </source>
</evidence>
<evidence type="ECO:0000313" key="7">
    <source>
        <dbReference type="Proteomes" id="UP000574067"/>
    </source>
</evidence>
<dbReference type="PROSITE" id="PS50109">
    <property type="entry name" value="HIS_KIN"/>
    <property type="match status" value="1"/>
</dbReference>
<dbReference type="SUPFAM" id="SSF55874">
    <property type="entry name" value="ATPase domain of HSP90 chaperone/DNA topoisomerase II/histidine kinase"/>
    <property type="match status" value="1"/>
</dbReference>
<dbReference type="InterPro" id="IPR036890">
    <property type="entry name" value="HATPase_C_sf"/>
</dbReference>
<dbReference type="Proteomes" id="UP000574067">
    <property type="component" value="Unassembled WGS sequence"/>
</dbReference>
<reference evidence="6 7" key="1">
    <citation type="submission" date="2020-04" db="EMBL/GenBank/DDBJ databases">
        <title>Azohydromonas sp. isolated from soil.</title>
        <authorList>
            <person name="Dahal R.H."/>
        </authorList>
    </citation>
    <scope>NUCLEOTIDE SEQUENCE [LARGE SCALE GENOMIC DNA]</scope>
    <source>
        <strain evidence="6 7">G-1-1-14</strain>
    </source>
</reference>
<dbReference type="PANTHER" id="PTHR45339:SF1">
    <property type="entry name" value="HYBRID SIGNAL TRANSDUCTION HISTIDINE KINASE J"/>
    <property type="match status" value="1"/>
</dbReference>
<dbReference type="CDD" id="cd16922">
    <property type="entry name" value="HATPase_EvgS-ArcB-TorS-like"/>
    <property type="match status" value="1"/>
</dbReference>
<evidence type="ECO:0000256" key="1">
    <source>
        <dbReference type="ARBA" id="ARBA00000085"/>
    </source>
</evidence>
<dbReference type="EMBL" id="JABBFW010000007">
    <property type="protein sequence ID" value="NML15635.1"/>
    <property type="molecule type" value="Genomic_DNA"/>
</dbReference>
<evidence type="ECO:0000256" key="3">
    <source>
        <dbReference type="ARBA" id="ARBA00022553"/>
    </source>
</evidence>
<gene>
    <name evidence="6" type="ORF">HHL10_11710</name>
</gene>
<evidence type="ECO:0000259" key="5">
    <source>
        <dbReference type="PROSITE" id="PS50109"/>
    </source>
</evidence>
<dbReference type="InterPro" id="IPR005467">
    <property type="entry name" value="His_kinase_dom"/>
</dbReference>
<evidence type="ECO:0000256" key="4">
    <source>
        <dbReference type="ARBA" id="ARBA00023012"/>
    </source>
</evidence>
<sequence length="215" mass="22588">PLEGRQREFVGHIGAAGEQLLALVNDVLDLSKIEAGEMTLEQLPFAPQALLEEVVAQARVHAAHKGLALNLAAAPDLPPRLCGDPVRLKQVLSNLLGNAVKFTQTGHVTLRVQRLDDPPQDPAPVPDAASERATLCFEVEDSGIGIAPEVQARVFEAFTQADSSTTRRFGGTGLGLSIVRRLVALMGGTLALDSAPGRGSTFTVTLTLAVPAAYG</sequence>
<dbReference type="Gene3D" id="3.30.565.10">
    <property type="entry name" value="Histidine kinase-like ATPase, C-terminal domain"/>
    <property type="match status" value="1"/>
</dbReference>
<dbReference type="Gene3D" id="1.10.287.130">
    <property type="match status" value="1"/>
</dbReference>
<keyword evidence="4" id="KW-0902">Two-component regulatory system</keyword>
<organism evidence="6 7">
    <name type="scientific">Azohydromonas caseinilytica</name>
    <dbReference type="NCBI Taxonomy" id="2728836"/>
    <lineage>
        <taxon>Bacteria</taxon>
        <taxon>Pseudomonadati</taxon>
        <taxon>Pseudomonadota</taxon>
        <taxon>Betaproteobacteria</taxon>
        <taxon>Burkholderiales</taxon>
        <taxon>Sphaerotilaceae</taxon>
        <taxon>Azohydromonas</taxon>
    </lineage>
</organism>
<dbReference type="InterPro" id="IPR004358">
    <property type="entry name" value="Sig_transdc_His_kin-like_C"/>
</dbReference>
<dbReference type="AlphaFoldDB" id="A0A848FA54"/>
<accession>A0A848FA54</accession>
<dbReference type="InterPro" id="IPR003661">
    <property type="entry name" value="HisK_dim/P_dom"/>
</dbReference>
<dbReference type="InterPro" id="IPR003594">
    <property type="entry name" value="HATPase_dom"/>
</dbReference>
<dbReference type="CDD" id="cd00082">
    <property type="entry name" value="HisKA"/>
    <property type="match status" value="1"/>
</dbReference>
<dbReference type="GO" id="GO:0000155">
    <property type="term" value="F:phosphorelay sensor kinase activity"/>
    <property type="evidence" value="ECO:0007669"/>
    <property type="project" value="InterPro"/>
</dbReference>
<feature type="domain" description="Histidine kinase" evidence="5">
    <location>
        <begin position="1"/>
        <end position="210"/>
    </location>
</feature>
<dbReference type="FunFam" id="3.30.565.10:FF:000078">
    <property type="entry name" value="Two-component sensor histidine kinase"/>
    <property type="match status" value="1"/>
</dbReference>
<dbReference type="SMART" id="SM00387">
    <property type="entry name" value="HATPase_c"/>
    <property type="match status" value="1"/>
</dbReference>
<dbReference type="Pfam" id="PF02518">
    <property type="entry name" value="HATPase_c"/>
    <property type="match status" value="1"/>
</dbReference>
<dbReference type="EC" id="2.7.13.3" evidence="2"/>
<evidence type="ECO:0000313" key="6">
    <source>
        <dbReference type="EMBL" id="NML15635.1"/>
    </source>
</evidence>
<keyword evidence="7" id="KW-1185">Reference proteome</keyword>
<comment type="caution">
    <text evidence="6">The sequence shown here is derived from an EMBL/GenBank/DDBJ whole genome shotgun (WGS) entry which is preliminary data.</text>
</comment>
<dbReference type="RefSeq" id="WP_235971370.1">
    <property type="nucleotide sequence ID" value="NZ_JABBFW010000007.1"/>
</dbReference>
<dbReference type="PRINTS" id="PR00344">
    <property type="entry name" value="BCTRLSENSOR"/>
</dbReference>